<dbReference type="eggNOG" id="ENOG502SXMF">
    <property type="taxonomic scope" value="Eukaryota"/>
</dbReference>
<gene>
    <name evidence="2" type="ORF">ARB_00618</name>
</gene>
<accession>D4AWQ2</accession>
<dbReference type="HOGENOM" id="CLU_1189654_0_0_1"/>
<dbReference type="OMA" id="SHFRTHE"/>
<dbReference type="Proteomes" id="UP000008866">
    <property type="component" value="Unassembled WGS sequence"/>
</dbReference>
<dbReference type="OrthoDB" id="409136at2759"/>
<dbReference type="RefSeq" id="XP_003013073.1">
    <property type="nucleotide sequence ID" value="XM_003013027.1"/>
</dbReference>
<organism evidence="2 3">
    <name type="scientific">Arthroderma benhamiae (strain ATCC MYA-4681 / CBS 112371)</name>
    <name type="common">Trichophyton mentagrophytes</name>
    <dbReference type="NCBI Taxonomy" id="663331"/>
    <lineage>
        <taxon>Eukaryota</taxon>
        <taxon>Fungi</taxon>
        <taxon>Dikarya</taxon>
        <taxon>Ascomycota</taxon>
        <taxon>Pezizomycotina</taxon>
        <taxon>Eurotiomycetes</taxon>
        <taxon>Eurotiomycetidae</taxon>
        <taxon>Onygenales</taxon>
        <taxon>Arthrodermataceae</taxon>
        <taxon>Trichophyton</taxon>
    </lineage>
</organism>
<feature type="compositionally biased region" description="Polar residues" evidence="1">
    <location>
        <begin position="1"/>
        <end position="18"/>
    </location>
</feature>
<protein>
    <submittedName>
        <fullName evidence="2">Uncharacterized protein</fullName>
    </submittedName>
</protein>
<evidence type="ECO:0000313" key="3">
    <source>
        <dbReference type="Proteomes" id="UP000008866"/>
    </source>
</evidence>
<dbReference type="EMBL" id="ABSU01000015">
    <property type="protein sequence ID" value="EFE32433.1"/>
    <property type="molecule type" value="Genomic_DNA"/>
</dbReference>
<dbReference type="KEGG" id="abe:ARB_00618"/>
<name>D4AWQ2_ARTBC</name>
<sequence length="236" mass="26748">MIVSICTPQSMPSGSSIDSTDRSPHVYSSRPKILHQNDGGPVVALPAPFPDHDETLDPFALKCIFAGIFECDKSFEDPEDWKLHVTGHLMSHQPPSKVSCIVCKQVFSNPQVQPVQLQIEMPNQQHQQQQQQQQQPVGGEAWQNMLDHILAEHPRWGACGQVEPCPDFDLMRHMYCMGIISTEQFKLLQLTRETPPHLPQNGSAAEPYFIQTSSRRERRQRRPRLSNAGSRSKIHL</sequence>
<proteinExistence type="predicted"/>
<reference evidence="3" key="1">
    <citation type="journal article" date="2011" name="Genome Biol.">
        <title>Comparative and functional genomics provide insights into the pathogenicity of dermatophytic fungi.</title>
        <authorList>
            <person name="Burmester A."/>
            <person name="Shelest E."/>
            <person name="Gloeckner G."/>
            <person name="Heddergott C."/>
            <person name="Schindler S."/>
            <person name="Staib P."/>
            <person name="Heidel A."/>
            <person name="Felder M."/>
            <person name="Petzold A."/>
            <person name="Szafranski K."/>
            <person name="Feuermann M."/>
            <person name="Pedruzzi I."/>
            <person name="Priebe S."/>
            <person name="Groth M."/>
            <person name="Winkler R."/>
            <person name="Li W."/>
            <person name="Kniemeyer O."/>
            <person name="Schroeckh V."/>
            <person name="Hertweck C."/>
            <person name="Hube B."/>
            <person name="White T.C."/>
            <person name="Platzer M."/>
            <person name="Guthke R."/>
            <person name="Heitman J."/>
            <person name="Woestemeyer J."/>
            <person name="Zipfel P.F."/>
            <person name="Monod M."/>
            <person name="Brakhage A.A."/>
        </authorList>
    </citation>
    <scope>NUCLEOTIDE SEQUENCE [LARGE SCALE GENOMIC DNA]</scope>
    <source>
        <strain evidence="3">ATCC MYA-4681 / CBS 112371</strain>
    </source>
</reference>
<evidence type="ECO:0000256" key="1">
    <source>
        <dbReference type="SAM" id="MobiDB-lite"/>
    </source>
</evidence>
<evidence type="ECO:0000313" key="2">
    <source>
        <dbReference type="EMBL" id="EFE32433.1"/>
    </source>
</evidence>
<comment type="caution">
    <text evidence="2">The sequence shown here is derived from an EMBL/GenBank/DDBJ whole genome shotgun (WGS) entry which is preliminary data.</text>
</comment>
<dbReference type="STRING" id="663331.D4AWQ2"/>
<dbReference type="AlphaFoldDB" id="D4AWQ2"/>
<keyword evidence="3" id="KW-1185">Reference proteome</keyword>
<feature type="region of interest" description="Disordered" evidence="1">
    <location>
        <begin position="194"/>
        <end position="236"/>
    </location>
</feature>
<feature type="region of interest" description="Disordered" evidence="1">
    <location>
        <begin position="1"/>
        <end position="39"/>
    </location>
</feature>
<dbReference type="GeneID" id="9523153"/>